<keyword evidence="5 9" id="KW-0627">Porphyrin biosynthesis</keyword>
<keyword evidence="4 9" id="KW-0456">Lyase</keyword>
<evidence type="ECO:0000256" key="5">
    <source>
        <dbReference type="ARBA" id="ARBA00023244"/>
    </source>
</evidence>
<sequence>MSHLPALTPLPILVVTRPLAQAIHSVARLQAAGYAAWALPTLEITGLADEPAQQQLAQALAALPTYDLVIWVSPNAILMSVTAAPTLLTTWPATTTIAVLGPGSLQTLQTEGLAPTVSVFSPQGATSNAPAETARYDSETLWQVLNEHYLPRTVSGKWAAQRVLILRGQGGREWLARQLQTAGAVVDVVACYARRCPPLTAPQQTTLRGWQAVQQPLAWVLSSSEGASNLISMLEMGGISLSWARRQPVWVPHPRIAERAKTLGFLDIHLCGTGDSGLIDSLAQARRDSA</sequence>
<gene>
    <name evidence="11" type="ORF">DU000_05960</name>
</gene>
<keyword evidence="12" id="KW-1185">Reference proteome</keyword>
<evidence type="ECO:0000256" key="2">
    <source>
        <dbReference type="ARBA" id="ARBA00008133"/>
    </source>
</evidence>
<evidence type="ECO:0000313" key="12">
    <source>
        <dbReference type="Proteomes" id="UP000252357"/>
    </source>
</evidence>
<dbReference type="RefSeq" id="WP_114402445.1">
    <property type="nucleotide sequence ID" value="NZ_QPGB01000002.1"/>
</dbReference>
<comment type="function">
    <text evidence="6 9">Catalyzes cyclization of the linear tetrapyrrole, hydroxymethylbilane, to the macrocyclic uroporphyrinogen III.</text>
</comment>
<comment type="caution">
    <text evidence="11">The sequence shown here is derived from an EMBL/GenBank/DDBJ whole genome shotgun (WGS) entry which is preliminary data.</text>
</comment>
<evidence type="ECO:0000256" key="3">
    <source>
        <dbReference type="ARBA" id="ARBA00013109"/>
    </source>
</evidence>
<proteinExistence type="inferred from homology"/>
<reference evidence="11 12" key="1">
    <citation type="journal article" date="2018" name="Int. J. Syst. Evol. Microbiol.">
        <title>Parvibium lacunae gen. nov., sp. nov., a new member of the family Alcaligenaceae isolated from a freshwater pond.</title>
        <authorList>
            <person name="Chen W.M."/>
            <person name="Xie P.B."/>
            <person name="Hsu M.Y."/>
            <person name="Sheu S.Y."/>
        </authorList>
    </citation>
    <scope>NUCLEOTIDE SEQUENCE [LARGE SCALE GENOMIC DNA]</scope>
    <source>
        <strain evidence="11 12">KMB9</strain>
    </source>
</reference>
<evidence type="ECO:0000256" key="8">
    <source>
        <dbReference type="ARBA" id="ARBA00048617"/>
    </source>
</evidence>
<feature type="domain" description="Tetrapyrrole biosynthesis uroporphyrinogen III synthase" evidence="10">
    <location>
        <begin position="26"/>
        <end position="265"/>
    </location>
</feature>
<dbReference type="InterPro" id="IPR003754">
    <property type="entry name" value="4pyrrol_synth_uPrphyn_synth"/>
</dbReference>
<dbReference type="SUPFAM" id="SSF69618">
    <property type="entry name" value="HemD-like"/>
    <property type="match status" value="1"/>
</dbReference>
<evidence type="ECO:0000256" key="4">
    <source>
        <dbReference type="ARBA" id="ARBA00023239"/>
    </source>
</evidence>
<dbReference type="UniPathway" id="UPA00251">
    <property type="reaction ID" value="UER00320"/>
</dbReference>
<evidence type="ECO:0000259" key="10">
    <source>
        <dbReference type="Pfam" id="PF02602"/>
    </source>
</evidence>
<dbReference type="EMBL" id="QPGB01000002">
    <property type="protein sequence ID" value="RCS58362.1"/>
    <property type="molecule type" value="Genomic_DNA"/>
</dbReference>
<dbReference type="GO" id="GO:0006780">
    <property type="term" value="P:uroporphyrinogen III biosynthetic process"/>
    <property type="evidence" value="ECO:0007669"/>
    <property type="project" value="UniProtKB-UniRule"/>
</dbReference>
<comment type="pathway">
    <text evidence="1 9">Porphyrin-containing compound metabolism; protoporphyrin-IX biosynthesis; coproporphyrinogen-III from 5-aminolevulinate: step 3/4.</text>
</comment>
<organism evidence="11 12">
    <name type="scientific">Parvibium lacunae</name>
    <dbReference type="NCBI Taxonomy" id="1888893"/>
    <lineage>
        <taxon>Bacteria</taxon>
        <taxon>Pseudomonadati</taxon>
        <taxon>Pseudomonadota</taxon>
        <taxon>Betaproteobacteria</taxon>
        <taxon>Burkholderiales</taxon>
        <taxon>Alcaligenaceae</taxon>
        <taxon>Parvibium</taxon>
    </lineage>
</organism>
<comment type="catalytic activity">
    <reaction evidence="8 9">
        <text>hydroxymethylbilane = uroporphyrinogen III + H2O</text>
        <dbReference type="Rhea" id="RHEA:18965"/>
        <dbReference type="ChEBI" id="CHEBI:15377"/>
        <dbReference type="ChEBI" id="CHEBI:57308"/>
        <dbReference type="ChEBI" id="CHEBI:57845"/>
        <dbReference type="EC" id="4.2.1.75"/>
    </reaction>
</comment>
<evidence type="ECO:0000313" key="11">
    <source>
        <dbReference type="EMBL" id="RCS58362.1"/>
    </source>
</evidence>
<dbReference type="InterPro" id="IPR039793">
    <property type="entry name" value="UROS/Hem4"/>
</dbReference>
<evidence type="ECO:0000256" key="6">
    <source>
        <dbReference type="ARBA" id="ARBA00037589"/>
    </source>
</evidence>
<protein>
    <recommendedName>
        <fullName evidence="7 9">Uroporphyrinogen-III synthase</fullName>
        <ecNumber evidence="3 9">4.2.1.75</ecNumber>
    </recommendedName>
</protein>
<dbReference type="Proteomes" id="UP000252357">
    <property type="component" value="Unassembled WGS sequence"/>
</dbReference>
<dbReference type="Gene3D" id="3.40.50.10090">
    <property type="match status" value="2"/>
</dbReference>
<dbReference type="GO" id="GO:0006782">
    <property type="term" value="P:protoporphyrinogen IX biosynthetic process"/>
    <property type="evidence" value="ECO:0007669"/>
    <property type="project" value="UniProtKB-UniRule"/>
</dbReference>
<name>A0A368L4L0_9BURK</name>
<dbReference type="EC" id="4.2.1.75" evidence="3 9"/>
<dbReference type="CDD" id="cd06578">
    <property type="entry name" value="HemD"/>
    <property type="match status" value="1"/>
</dbReference>
<evidence type="ECO:0000256" key="9">
    <source>
        <dbReference type="RuleBase" id="RU366031"/>
    </source>
</evidence>
<dbReference type="InterPro" id="IPR036108">
    <property type="entry name" value="4pyrrol_syn_uPrphyn_synt_sf"/>
</dbReference>
<dbReference type="Pfam" id="PF02602">
    <property type="entry name" value="HEM4"/>
    <property type="match status" value="1"/>
</dbReference>
<dbReference type="OrthoDB" id="9787650at2"/>
<dbReference type="GO" id="GO:0004852">
    <property type="term" value="F:uroporphyrinogen-III synthase activity"/>
    <property type="evidence" value="ECO:0007669"/>
    <property type="project" value="UniProtKB-UniRule"/>
</dbReference>
<evidence type="ECO:0000256" key="7">
    <source>
        <dbReference type="ARBA" id="ARBA00040167"/>
    </source>
</evidence>
<dbReference type="PANTHER" id="PTHR38042">
    <property type="entry name" value="UROPORPHYRINOGEN-III SYNTHASE, CHLOROPLASTIC"/>
    <property type="match status" value="1"/>
</dbReference>
<dbReference type="PANTHER" id="PTHR38042:SF1">
    <property type="entry name" value="UROPORPHYRINOGEN-III SYNTHASE, CHLOROPLASTIC"/>
    <property type="match status" value="1"/>
</dbReference>
<accession>A0A368L4L0</accession>
<dbReference type="AlphaFoldDB" id="A0A368L4L0"/>
<comment type="similarity">
    <text evidence="2 9">Belongs to the uroporphyrinogen-III synthase family.</text>
</comment>
<evidence type="ECO:0000256" key="1">
    <source>
        <dbReference type="ARBA" id="ARBA00004772"/>
    </source>
</evidence>